<feature type="compositionally biased region" description="Polar residues" evidence="1">
    <location>
        <begin position="44"/>
        <end position="57"/>
    </location>
</feature>
<organism evidence="4 5">
    <name type="scientific">Petrolisthes manimaculis</name>
    <dbReference type="NCBI Taxonomy" id="1843537"/>
    <lineage>
        <taxon>Eukaryota</taxon>
        <taxon>Metazoa</taxon>
        <taxon>Ecdysozoa</taxon>
        <taxon>Arthropoda</taxon>
        <taxon>Crustacea</taxon>
        <taxon>Multicrustacea</taxon>
        <taxon>Malacostraca</taxon>
        <taxon>Eumalacostraca</taxon>
        <taxon>Eucarida</taxon>
        <taxon>Decapoda</taxon>
        <taxon>Pleocyemata</taxon>
        <taxon>Anomura</taxon>
        <taxon>Galatheoidea</taxon>
        <taxon>Porcellanidae</taxon>
        <taxon>Petrolisthes</taxon>
    </lineage>
</organism>
<evidence type="ECO:0000313" key="5">
    <source>
        <dbReference type="Proteomes" id="UP001292094"/>
    </source>
</evidence>
<dbReference type="InterPro" id="IPR001304">
    <property type="entry name" value="C-type_lectin-like"/>
</dbReference>
<feature type="domain" description="C-type lectin" evidence="3">
    <location>
        <begin position="122"/>
        <end position="225"/>
    </location>
</feature>
<gene>
    <name evidence="4" type="ORF">Pmani_030340</name>
</gene>
<proteinExistence type="predicted"/>
<sequence length="231" mass="25662">MWIDSLPSPAMDKVKKYYIAIAAIILFLVICITVSIVVNQRASTSSGSDSSPQYTCHTNNNTSSLTPTTAGNRSTTTNTDNRCDVEGKLQVDRSCTIQVCQQGCLRLYQGTEASNISISELLSHTCLVWVKSRQTWSSARSNCIDLGGDLYVAGDFAGATDYLMGSSHSVVWVGARNRTWLDGRTVTEWHSRQPDEDPTYCTWLSPRRKGLYDVNCQHFAQSLCQMKVYYG</sequence>
<feature type="transmembrane region" description="Helical" evidence="2">
    <location>
        <begin position="17"/>
        <end position="38"/>
    </location>
</feature>
<dbReference type="Pfam" id="PF00059">
    <property type="entry name" value="Lectin_C"/>
    <property type="match status" value="1"/>
</dbReference>
<protein>
    <recommendedName>
        <fullName evidence="3">C-type lectin domain-containing protein</fullName>
    </recommendedName>
</protein>
<dbReference type="SUPFAM" id="SSF56436">
    <property type="entry name" value="C-type lectin-like"/>
    <property type="match status" value="1"/>
</dbReference>
<feature type="region of interest" description="Disordered" evidence="1">
    <location>
        <begin position="44"/>
        <end position="79"/>
    </location>
</feature>
<reference evidence="4" key="1">
    <citation type="submission" date="2023-11" db="EMBL/GenBank/DDBJ databases">
        <title>Genome assemblies of two species of porcelain crab, Petrolisthes cinctipes and Petrolisthes manimaculis (Anomura: Porcellanidae).</title>
        <authorList>
            <person name="Angst P."/>
        </authorList>
    </citation>
    <scope>NUCLEOTIDE SEQUENCE</scope>
    <source>
        <strain evidence="4">PB745_02</strain>
        <tissue evidence="4">Gill</tissue>
    </source>
</reference>
<comment type="caution">
    <text evidence="4">The sequence shown here is derived from an EMBL/GenBank/DDBJ whole genome shotgun (WGS) entry which is preliminary data.</text>
</comment>
<dbReference type="CDD" id="cd00037">
    <property type="entry name" value="CLECT"/>
    <property type="match status" value="1"/>
</dbReference>
<evidence type="ECO:0000259" key="3">
    <source>
        <dbReference type="PROSITE" id="PS50041"/>
    </source>
</evidence>
<keyword evidence="2" id="KW-1133">Transmembrane helix</keyword>
<evidence type="ECO:0000313" key="4">
    <source>
        <dbReference type="EMBL" id="KAK4297221.1"/>
    </source>
</evidence>
<dbReference type="AlphaFoldDB" id="A0AAE1NXJ0"/>
<accession>A0AAE1NXJ0</accession>
<feature type="compositionally biased region" description="Low complexity" evidence="1">
    <location>
        <begin position="58"/>
        <end position="79"/>
    </location>
</feature>
<keyword evidence="2" id="KW-0812">Transmembrane</keyword>
<dbReference type="InterPro" id="IPR016186">
    <property type="entry name" value="C-type_lectin-like/link_sf"/>
</dbReference>
<keyword evidence="5" id="KW-1185">Reference proteome</keyword>
<evidence type="ECO:0000256" key="2">
    <source>
        <dbReference type="SAM" id="Phobius"/>
    </source>
</evidence>
<dbReference type="Proteomes" id="UP001292094">
    <property type="component" value="Unassembled WGS sequence"/>
</dbReference>
<name>A0AAE1NXJ0_9EUCA</name>
<dbReference type="PROSITE" id="PS50041">
    <property type="entry name" value="C_TYPE_LECTIN_2"/>
    <property type="match status" value="1"/>
</dbReference>
<evidence type="ECO:0000256" key="1">
    <source>
        <dbReference type="SAM" id="MobiDB-lite"/>
    </source>
</evidence>
<dbReference type="InterPro" id="IPR016187">
    <property type="entry name" value="CTDL_fold"/>
</dbReference>
<dbReference type="Gene3D" id="3.10.100.10">
    <property type="entry name" value="Mannose-Binding Protein A, subunit A"/>
    <property type="match status" value="1"/>
</dbReference>
<dbReference type="EMBL" id="JAWZYT010003688">
    <property type="protein sequence ID" value="KAK4297221.1"/>
    <property type="molecule type" value="Genomic_DNA"/>
</dbReference>
<keyword evidence="2" id="KW-0472">Membrane</keyword>